<accession>A0A3N4JR47</accession>
<feature type="region of interest" description="Disordered" evidence="2">
    <location>
        <begin position="377"/>
        <end position="437"/>
    </location>
</feature>
<keyword evidence="4" id="KW-1185">Reference proteome</keyword>
<sequence length="437" mass="51414">MELNSREVNEVSYEHAIEKNAILAAERSGLVKEKTKLLKDMELLLHEKTNLETQVTALRNTNQNLYDELCESERLRNAQTEELKQFQTQEYERTRSVVRESHEAISSQFQEMSQKCSNWARDYFKIKMIHFDVKKFPEFEEQLKLVSWDKSNWDSKALFNASHLVQAVLGNMVYDFMFSSPFCGTEGRFHDQFQDMYKIKCYNDKAEAQRWRASSLQTYYSCKRWPLDSQLSRPIEYYKAVYVNHVSEEIEKVLKPITDFYYPGLSDKELNSRREGLLSIVKYAKALSEKMSKQSSELQVLAKPWFNQNNRCFNPNDDRMKSRLGDDDYSSQDDLKVDLILFPGFLKYGNDNAENLDVWNVWTPAIVEIDRPLPPITSRPPIVPVRTPPKPSLRDCGELPEERQKQEAELLDKTTEQEHSEDEEFQNIPYPDLNPWF</sequence>
<feature type="coiled-coil region" evidence="1">
    <location>
        <begin position="34"/>
        <end position="68"/>
    </location>
</feature>
<evidence type="ECO:0000313" key="4">
    <source>
        <dbReference type="Proteomes" id="UP000276215"/>
    </source>
</evidence>
<protein>
    <submittedName>
        <fullName evidence="3">Uncharacterized protein</fullName>
    </submittedName>
</protein>
<dbReference type="Proteomes" id="UP000276215">
    <property type="component" value="Unassembled WGS sequence"/>
</dbReference>
<dbReference type="EMBL" id="ML120377">
    <property type="protein sequence ID" value="RPB00763.1"/>
    <property type="molecule type" value="Genomic_DNA"/>
</dbReference>
<feature type="compositionally biased region" description="Pro residues" evidence="2">
    <location>
        <begin position="377"/>
        <end position="391"/>
    </location>
</feature>
<feature type="compositionally biased region" description="Basic and acidic residues" evidence="2">
    <location>
        <begin position="392"/>
        <end position="418"/>
    </location>
</feature>
<dbReference type="OrthoDB" id="4156714at2759"/>
<reference evidence="3 4" key="1">
    <citation type="journal article" date="2018" name="Nat. Ecol. Evol.">
        <title>Pezizomycetes genomes reveal the molecular basis of ectomycorrhizal truffle lifestyle.</title>
        <authorList>
            <person name="Murat C."/>
            <person name="Payen T."/>
            <person name="Noel B."/>
            <person name="Kuo A."/>
            <person name="Morin E."/>
            <person name="Chen J."/>
            <person name="Kohler A."/>
            <person name="Krizsan K."/>
            <person name="Balestrini R."/>
            <person name="Da Silva C."/>
            <person name="Montanini B."/>
            <person name="Hainaut M."/>
            <person name="Levati E."/>
            <person name="Barry K.W."/>
            <person name="Belfiori B."/>
            <person name="Cichocki N."/>
            <person name="Clum A."/>
            <person name="Dockter R.B."/>
            <person name="Fauchery L."/>
            <person name="Guy J."/>
            <person name="Iotti M."/>
            <person name="Le Tacon F."/>
            <person name="Lindquist E.A."/>
            <person name="Lipzen A."/>
            <person name="Malagnac F."/>
            <person name="Mello A."/>
            <person name="Molinier V."/>
            <person name="Miyauchi S."/>
            <person name="Poulain J."/>
            <person name="Riccioni C."/>
            <person name="Rubini A."/>
            <person name="Sitrit Y."/>
            <person name="Splivallo R."/>
            <person name="Traeger S."/>
            <person name="Wang M."/>
            <person name="Zifcakova L."/>
            <person name="Wipf D."/>
            <person name="Zambonelli A."/>
            <person name="Paolocci F."/>
            <person name="Nowrousian M."/>
            <person name="Ottonello S."/>
            <person name="Baldrian P."/>
            <person name="Spatafora J.W."/>
            <person name="Henrissat B."/>
            <person name="Nagy L.G."/>
            <person name="Aury J.M."/>
            <person name="Wincker P."/>
            <person name="Grigoriev I.V."/>
            <person name="Bonfante P."/>
            <person name="Martin F.M."/>
        </authorList>
    </citation>
    <scope>NUCLEOTIDE SEQUENCE [LARGE SCALE GENOMIC DNA]</scope>
    <source>
        <strain evidence="3 4">120613-1</strain>
    </source>
</reference>
<organism evidence="3 4">
    <name type="scientific">Choiromyces venosus 120613-1</name>
    <dbReference type="NCBI Taxonomy" id="1336337"/>
    <lineage>
        <taxon>Eukaryota</taxon>
        <taxon>Fungi</taxon>
        <taxon>Dikarya</taxon>
        <taxon>Ascomycota</taxon>
        <taxon>Pezizomycotina</taxon>
        <taxon>Pezizomycetes</taxon>
        <taxon>Pezizales</taxon>
        <taxon>Tuberaceae</taxon>
        <taxon>Choiromyces</taxon>
    </lineage>
</organism>
<name>A0A3N4JR47_9PEZI</name>
<gene>
    <name evidence="3" type="ORF">L873DRAFT_1678963</name>
</gene>
<evidence type="ECO:0000256" key="1">
    <source>
        <dbReference type="SAM" id="Coils"/>
    </source>
</evidence>
<keyword evidence="1" id="KW-0175">Coiled coil</keyword>
<evidence type="ECO:0000313" key="3">
    <source>
        <dbReference type="EMBL" id="RPB00763.1"/>
    </source>
</evidence>
<evidence type="ECO:0000256" key="2">
    <source>
        <dbReference type="SAM" id="MobiDB-lite"/>
    </source>
</evidence>
<proteinExistence type="predicted"/>
<dbReference type="AlphaFoldDB" id="A0A3N4JR47"/>